<evidence type="ECO:0000313" key="1">
    <source>
        <dbReference type="EMBL" id="TGX81464.1"/>
    </source>
</evidence>
<keyword evidence="2" id="KW-1185">Reference proteome</keyword>
<reference evidence="1" key="1">
    <citation type="submission" date="2019-04" db="EMBL/GenBank/DDBJ databases">
        <title>Microbes associate with the intestines of laboratory mice.</title>
        <authorList>
            <person name="Navarre W."/>
            <person name="Wong E."/>
            <person name="Huang K."/>
            <person name="Tropini C."/>
            <person name="Ng K."/>
            <person name="Yu B."/>
        </authorList>
    </citation>
    <scope>NUCLEOTIDE SEQUENCE</scope>
    <source>
        <strain evidence="1">NM73_A23</strain>
    </source>
</reference>
<proteinExistence type="predicted"/>
<evidence type="ECO:0000313" key="2">
    <source>
        <dbReference type="Proteomes" id="UP000308886"/>
    </source>
</evidence>
<comment type="caution">
    <text evidence="1">The sequence shown here is derived from an EMBL/GenBank/DDBJ whole genome shotgun (WGS) entry which is preliminary data.</text>
</comment>
<dbReference type="EMBL" id="SRZC01000016">
    <property type="protein sequence ID" value="TGX81464.1"/>
    <property type="molecule type" value="Genomic_DNA"/>
</dbReference>
<accession>A0AC61QNZ5</accession>
<protein>
    <submittedName>
        <fullName evidence="1">Glycosyltransferase family 4 protein</fullName>
    </submittedName>
</protein>
<gene>
    <name evidence="1" type="ORF">E5358_10020</name>
</gene>
<sequence>MKILYVMEKMSCRGGMERIITDKINYLAAHTAHEVTLMTVWHDSVPPAYPFHPDVRHVRLNVPLPPIPGGYMLTLPWALQRFNKQVKRLNPDVTIVFRAVGSFLTALTSWKGRIIYESHQPRQTMNHKWIYRFMERRADAVVCLTKGDALEFPKAKRVEVIHNFTEITPPHPAPLTAKRCIAVGRLCKEKDFMRLLDIWALAIKQHPDWHLDIFGEGEERQSLERRIRELHLDSSVELKGLAENIVEEYIGSSMLIVTSKTEGFSIVIAEAMMCGLPIVSLDCPYGPREVMAEKDEATNGCDCKTGFLVPCRNASSNKLMADCISALTSSPALRKEKGQAALRRATLFRPAPIMAQWLRIFKSILT</sequence>
<name>A0AC61QNZ5_9BACT</name>
<dbReference type="Proteomes" id="UP000308886">
    <property type="component" value="Unassembled WGS sequence"/>
</dbReference>
<organism evidence="1 2">
    <name type="scientific">Palleniella muris</name>
    <dbReference type="NCBI Taxonomy" id="3038145"/>
    <lineage>
        <taxon>Bacteria</taxon>
        <taxon>Pseudomonadati</taxon>
        <taxon>Bacteroidota</taxon>
        <taxon>Bacteroidia</taxon>
        <taxon>Bacteroidales</taxon>
        <taxon>Prevotellaceae</taxon>
        <taxon>Palleniella</taxon>
    </lineage>
</organism>